<keyword evidence="2" id="KW-1185">Reference proteome</keyword>
<organism evidence="1 2">
    <name type="scientific">Nosocomiicoccus massiliensis</name>
    <dbReference type="NCBI Taxonomy" id="1232430"/>
    <lineage>
        <taxon>Bacteria</taxon>
        <taxon>Bacillati</taxon>
        <taxon>Bacillota</taxon>
        <taxon>Bacilli</taxon>
        <taxon>Bacillales</taxon>
        <taxon>Staphylococcaceae</taxon>
        <taxon>Nosocomiicoccus</taxon>
    </lineage>
</organism>
<evidence type="ECO:0008006" key="3">
    <source>
        <dbReference type="Google" id="ProtNLM"/>
    </source>
</evidence>
<gene>
    <name evidence="1" type="ORF">CJ229_006505</name>
</gene>
<evidence type="ECO:0000313" key="2">
    <source>
        <dbReference type="Proteomes" id="UP000243626"/>
    </source>
</evidence>
<dbReference type="RefSeq" id="WP_068129155.1">
    <property type="nucleotide sequence ID" value="NZ_CP136964.1"/>
</dbReference>
<dbReference type="KEGG" id="nmy:CJ229_006505"/>
<sequence length="115" mass="12585">MFRHIINWYVASNIYQSGVNKVRANGELGEDFEKKFNVNSREMLIAGYLESVGAVLMSLSLVSKTFGRLGSLMASIVMSAAAVKHYLAGDSFDESKSSLKLASLSILSFLASLRK</sequence>
<proteinExistence type="predicted"/>
<protein>
    <recommendedName>
        <fullName evidence="3">DoxX family protein</fullName>
    </recommendedName>
</protein>
<dbReference type="Proteomes" id="UP000243626">
    <property type="component" value="Chromosome"/>
</dbReference>
<reference evidence="2" key="1">
    <citation type="submission" date="2017-09" db="EMBL/GenBank/DDBJ databases">
        <title>Bacterial strain isolated from the female urinary microbiota.</title>
        <authorList>
            <person name="Thomas-White K."/>
            <person name="Kumar N."/>
            <person name="Forster S."/>
            <person name="Putonti C."/>
            <person name="Lawley T."/>
            <person name="Wolfe A.J."/>
        </authorList>
    </citation>
    <scope>NUCLEOTIDE SEQUENCE [LARGE SCALE GENOMIC DNA]</scope>
    <source>
        <strain evidence="2">UMB0959</strain>
    </source>
</reference>
<dbReference type="EMBL" id="CP136964">
    <property type="protein sequence ID" value="WOS95741.1"/>
    <property type="molecule type" value="Genomic_DNA"/>
</dbReference>
<dbReference type="AlphaFoldDB" id="A0AAF0YHL0"/>
<accession>A0AAF0YHL0</accession>
<name>A0AAF0YHL0_9STAP</name>
<evidence type="ECO:0000313" key="1">
    <source>
        <dbReference type="EMBL" id="WOS95741.1"/>
    </source>
</evidence>